<keyword evidence="1" id="KW-0472">Membrane</keyword>
<dbReference type="Proteomes" id="UP000219252">
    <property type="component" value="Unassembled WGS sequence"/>
</dbReference>
<evidence type="ECO:0000256" key="1">
    <source>
        <dbReference type="SAM" id="Phobius"/>
    </source>
</evidence>
<dbReference type="EMBL" id="OBQC01000017">
    <property type="protein sequence ID" value="SOC43862.1"/>
    <property type="molecule type" value="Genomic_DNA"/>
</dbReference>
<protein>
    <submittedName>
        <fullName evidence="3">Uncharacterized protein DUF1648</fullName>
    </submittedName>
</protein>
<feature type="transmembrane region" description="Helical" evidence="1">
    <location>
        <begin position="163"/>
        <end position="185"/>
    </location>
</feature>
<dbReference type="Pfam" id="PF07853">
    <property type="entry name" value="DUF1648"/>
    <property type="match status" value="1"/>
</dbReference>
<accession>A0A285UPV9</accession>
<dbReference type="AlphaFoldDB" id="A0A285UPV9"/>
<organism evidence="3 4">
    <name type="scientific">Ureibacillus acetophenoni</name>
    <dbReference type="NCBI Taxonomy" id="614649"/>
    <lineage>
        <taxon>Bacteria</taxon>
        <taxon>Bacillati</taxon>
        <taxon>Bacillota</taxon>
        <taxon>Bacilli</taxon>
        <taxon>Bacillales</taxon>
        <taxon>Caryophanaceae</taxon>
        <taxon>Ureibacillus</taxon>
    </lineage>
</organism>
<feature type="transmembrane region" description="Helical" evidence="1">
    <location>
        <begin position="42"/>
        <end position="65"/>
    </location>
</feature>
<keyword evidence="4" id="KW-1185">Reference proteome</keyword>
<name>A0A285UPV9_9BACL</name>
<keyword evidence="1" id="KW-1133">Transmembrane helix</keyword>
<sequence length="189" mass="21825">MYFIVVFHYICSQQFLDMIEISLSLMKNIEGDKMKHKGFKTILLIISIVIFGYHIFNLISLWSSIPDRIAIHFTNDTPDNWGPKYALLIMPIISLLAWFLIGLLIKNPEKLNYVNLTEANKEIQYSRATKLLILIQHLSFLVFIFANEVFLNFSIGTNYSLPFIISLTLSAICLIAPIYLLIWAATLKY</sequence>
<gene>
    <name evidence="3" type="ORF">SAMN05877842_11777</name>
</gene>
<keyword evidence="1" id="KW-0812">Transmembrane</keyword>
<reference evidence="4" key="1">
    <citation type="submission" date="2017-08" db="EMBL/GenBank/DDBJ databases">
        <authorList>
            <person name="Varghese N."/>
            <person name="Submissions S."/>
        </authorList>
    </citation>
    <scope>NUCLEOTIDE SEQUENCE [LARGE SCALE GENOMIC DNA]</scope>
    <source>
        <strain evidence="4">JC23</strain>
    </source>
</reference>
<feature type="transmembrane region" description="Helical" evidence="1">
    <location>
        <begin position="131"/>
        <end position="151"/>
    </location>
</feature>
<evidence type="ECO:0000259" key="2">
    <source>
        <dbReference type="Pfam" id="PF07853"/>
    </source>
</evidence>
<evidence type="ECO:0000313" key="3">
    <source>
        <dbReference type="EMBL" id="SOC43862.1"/>
    </source>
</evidence>
<dbReference type="InterPro" id="IPR012867">
    <property type="entry name" value="DUF1648"/>
</dbReference>
<evidence type="ECO:0000313" key="4">
    <source>
        <dbReference type="Proteomes" id="UP000219252"/>
    </source>
</evidence>
<proteinExistence type="predicted"/>
<feature type="transmembrane region" description="Helical" evidence="1">
    <location>
        <begin position="85"/>
        <end position="105"/>
    </location>
</feature>
<feature type="domain" description="DUF1648" evidence="2">
    <location>
        <begin position="49"/>
        <end position="94"/>
    </location>
</feature>